<protein>
    <recommendedName>
        <fullName evidence="4">Rad50/SbcC-type AAA domain-containing protein</fullName>
    </recommendedName>
</protein>
<evidence type="ECO:0000313" key="3">
    <source>
        <dbReference type="Proteomes" id="UP000176939"/>
    </source>
</evidence>
<evidence type="ECO:0000256" key="1">
    <source>
        <dbReference type="SAM" id="MobiDB-lite"/>
    </source>
</evidence>
<accession>A0A1F7X1L3</accession>
<feature type="compositionally biased region" description="Basic and acidic residues" evidence="1">
    <location>
        <begin position="444"/>
        <end position="453"/>
    </location>
</feature>
<reference evidence="2 3" key="1">
    <citation type="journal article" date="2016" name="Nat. Commun.">
        <title>Thousands of microbial genomes shed light on interconnected biogeochemical processes in an aquifer system.</title>
        <authorList>
            <person name="Anantharaman K."/>
            <person name="Brown C.T."/>
            <person name="Hug L.A."/>
            <person name="Sharon I."/>
            <person name="Castelle C.J."/>
            <person name="Probst A.J."/>
            <person name="Thomas B.C."/>
            <person name="Singh A."/>
            <person name="Wilkins M.J."/>
            <person name="Karaoz U."/>
            <person name="Brodie E.L."/>
            <person name="Williams K.H."/>
            <person name="Hubbard S.S."/>
            <person name="Banfield J.F."/>
        </authorList>
    </citation>
    <scope>NUCLEOTIDE SEQUENCE [LARGE SCALE GENOMIC DNA]</scope>
</reference>
<evidence type="ECO:0008006" key="4">
    <source>
        <dbReference type="Google" id="ProtNLM"/>
    </source>
</evidence>
<evidence type="ECO:0000313" key="2">
    <source>
        <dbReference type="EMBL" id="OGM08861.1"/>
    </source>
</evidence>
<gene>
    <name evidence="2" type="ORF">A2Z67_02530</name>
</gene>
<name>A0A1F7X1L3_9BACT</name>
<feature type="region of interest" description="Disordered" evidence="1">
    <location>
        <begin position="444"/>
        <end position="483"/>
    </location>
</feature>
<organism evidence="2 3">
    <name type="scientific">Candidatus Woesebacteria bacterium RBG_13_36_22</name>
    <dbReference type="NCBI Taxonomy" id="1802478"/>
    <lineage>
        <taxon>Bacteria</taxon>
        <taxon>Candidatus Woeseibacteriota</taxon>
    </lineage>
</organism>
<dbReference type="AlphaFoldDB" id="A0A1F7X1L3"/>
<feature type="compositionally biased region" description="Basic and acidic residues" evidence="1">
    <location>
        <begin position="460"/>
        <end position="470"/>
    </location>
</feature>
<comment type="caution">
    <text evidence="2">The sequence shown here is derived from an EMBL/GenBank/DDBJ whole genome shotgun (WGS) entry which is preliminary data.</text>
</comment>
<proteinExistence type="predicted"/>
<dbReference type="SUPFAM" id="SSF52540">
    <property type="entry name" value="P-loop containing nucleoside triphosphate hydrolases"/>
    <property type="match status" value="1"/>
</dbReference>
<dbReference type="EMBL" id="MGFQ01000035">
    <property type="protein sequence ID" value="OGM08861.1"/>
    <property type="molecule type" value="Genomic_DNA"/>
</dbReference>
<sequence length="483" mass="56101">MKEIILEFKNYKLLKNEKFDLSNYMVYCFEGRNGIGKSSAITGLEELISAMAFTVQPVTGGEKEGWKKVIWEGVDGKLYTIEHTFDVKNGKGKFVAYNDKAEQITSVTKIRELLGTYSRITVDQFFEKANTAPGRRELINNFFNKILTNEERTEIQTCKAYAEKAYDERTEYGRTMKIIEPMLIELTDEQLKTVDRLPEAREKVKLRREQLNQRRELKRDFESINHDIEDLKHNILLIKEIGKTWFPDDTYQKWDKILTDTENTFIIFSKNYKEKKETDLPSEEDLTNMILRAEKIIEEGSVFHARQSQYLVNKEKYDHFKERYNEAEEIINTKRARIKEIYVNSKLPAGITIEDDGFSFHGYDFSKEQVSESEAKLAIAELMCQIDTAGLIVLGNAAIFGKERMEQICEIAKKYNKKVFLERVVDDLDEVRLVGIVDVTDIKESSKTKEPNNKKNGKKQKTEPETKPKTDPGPNKPVEDEPL</sequence>
<dbReference type="InterPro" id="IPR027417">
    <property type="entry name" value="P-loop_NTPase"/>
</dbReference>
<dbReference type="Proteomes" id="UP000176939">
    <property type="component" value="Unassembled WGS sequence"/>
</dbReference>